<comment type="caution">
    <text evidence="1">The sequence shown here is derived from an EMBL/GenBank/DDBJ whole genome shotgun (WGS) entry which is preliminary data.</text>
</comment>
<dbReference type="EMBL" id="NMUH01001370">
    <property type="protein sequence ID" value="MQL91688.1"/>
    <property type="molecule type" value="Genomic_DNA"/>
</dbReference>
<organism evidence="1 2">
    <name type="scientific">Colocasia esculenta</name>
    <name type="common">Wild taro</name>
    <name type="synonym">Arum esculentum</name>
    <dbReference type="NCBI Taxonomy" id="4460"/>
    <lineage>
        <taxon>Eukaryota</taxon>
        <taxon>Viridiplantae</taxon>
        <taxon>Streptophyta</taxon>
        <taxon>Embryophyta</taxon>
        <taxon>Tracheophyta</taxon>
        <taxon>Spermatophyta</taxon>
        <taxon>Magnoliopsida</taxon>
        <taxon>Liliopsida</taxon>
        <taxon>Araceae</taxon>
        <taxon>Aroideae</taxon>
        <taxon>Colocasieae</taxon>
        <taxon>Colocasia</taxon>
    </lineage>
</organism>
<keyword evidence="2" id="KW-1185">Reference proteome</keyword>
<dbReference type="AlphaFoldDB" id="A0A843V6G7"/>
<sequence>MGVRPMRMKKKGDWLYLRTGNCLLGWRSMDLTWKKPLASPTGGNHLLFSSQL</sequence>
<proteinExistence type="predicted"/>
<gene>
    <name evidence="1" type="ORF">Taro_024309</name>
</gene>
<accession>A0A843V6G7</accession>
<evidence type="ECO:0000313" key="1">
    <source>
        <dbReference type="EMBL" id="MQL91688.1"/>
    </source>
</evidence>
<reference evidence="1" key="1">
    <citation type="submission" date="2017-07" db="EMBL/GenBank/DDBJ databases">
        <title>Taro Niue Genome Assembly and Annotation.</title>
        <authorList>
            <person name="Atibalentja N."/>
            <person name="Keating K."/>
            <person name="Fields C.J."/>
        </authorList>
    </citation>
    <scope>NUCLEOTIDE SEQUENCE</scope>
    <source>
        <strain evidence="1">Niue_2</strain>
        <tissue evidence="1">Leaf</tissue>
    </source>
</reference>
<name>A0A843V6G7_COLES</name>
<protein>
    <submittedName>
        <fullName evidence="1">Uncharacterized protein</fullName>
    </submittedName>
</protein>
<evidence type="ECO:0000313" key="2">
    <source>
        <dbReference type="Proteomes" id="UP000652761"/>
    </source>
</evidence>
<dbReference type="Proteomes" id="UP000652761">
    <property type="component" value="Unassembled WGS sequence"/>
</dbReference>